<feature type="non-terminal residue" evidence="1">
    <location>
        <position position="1"/>
    </location>
</feature>
<sequence length="119" mass="14184">MRRWAEELPQVLWSYHTTPHSSTNKTPFRLTFGTEAVIPIKEYTTRRQQQRLAPKHFQPHDLVLKKITRTTDNNKLTLAWEGQYRITEEVGRGAYCLENLADKKIPRTWNFINLRVYNN</sequence>
<dbReference type="STRING" id="157652.A0A371HW28"/>
<reference evidence="1" key="1">
    <citation type="submission" date="2018-05" db="EMBL/GenBank/DDBJ databases">
        <title>Draft genome of Mucuna pruriens seed.</title>
        <authorList>
            <person name="Nnadi N.E."/>
            <person name="Vos R."/>
            <person name="Hasami M.H."/>
            <person name="Devisetty U.K."/>
            <person name="Aguiy J.C."/>
        </authorList>
    </citation>
    <scope>NUCLEOTIDE SEQUENCE [LARGE SCALE GENOMIC DNA]</scope>
    <source>
        <strain evidence="1">JCA_2017</strain>
    </source>
</reference>
<organism evidence="1 2">
    <name type="scientific">Mucuna pruriens</name>
    <name type="common">Velvet bean</name>
    <name type="synonym">Dolichos pruriens</name>
    <dbReference type="NCBI Taxonomy" id="157652"/>
    <lineage>
        <taxon>Eukaryota</taxon>
        <taxon>Viridiplantae</taxon>
        <taxon>Streptophyta</taxon>
        <taxon>Embryophyta</taxon>
        <taxon>Tracheophyta</taxon>
        <taxon>Spermatophyta</taxon>
        <taxon>Magnoliopsida</taxon>
        <taxon>eudicotyledons</taxon>
        <taxon>Gunneridae</taxon>
        <taxon>Pentapetalae</taxon>
        <taxon>rosids</taxon>
        <taxon>fabids</taxon>
        <taxon>Fabales</taxon>
        <taxon>Fabaceae</taxon>
        <taxon>Papilionoideae</taxon>
        <taxon>50 kb inversion clade</taxon>
        <taxon>NPAAA clade</taxon>
        <taxon>indigoferoid/millettioid clade</taxon>
        <taxon>Phaseoleae</taxon>
        <taxon>Mucuna</taxon>
    </lineage>
</organism>
<accession>A0A371HW28</accession>
<dbReference type="Gene3D" id="3.30.420.10">
    <property type="entry name" value="Ribonuclease H-like superfamily/Ribonuclease H"/>
    <property type="match status" value="1"/>
</dbReference>
<dbReference type="OrthoDB" id="1736338at2759"/>
<dbReference type="PANTHER" id="PTHR48475:SF2">
    <property type="entry name" value="RIBONUCLEASE H"/>
    <property type="match status" value="1"/>
</dbReference>
<dbReference type="GO" id="GO:0003676">
    <property type="term" value="F:nucleic acid binding"/>
    <property type="evidence" value="ECO:0007669"/>
    <property type="project" value="InterPro"/>
</dbReference>
<proteinExistence type="predicted"/>
<comment type="caution">
    <text evidence="1">The sequence shown here is derived from an EMBL/GenBank/DDBJ whole genome shotgun (WGS) entry which is preliminary data.</text>
</comment>
<dbReference type="Proteomes" id="UP000257109">
    <property type="component" value="Unassembled WGS sequence"/>
</dbReference>
<keyword evidence="2" id="KW-1185">Reference proteome</keyword>
<dbReference type="PANTHER" id="PTHR48475">
    <property type="entry name" value="RIBONUCLEASE H"/>
    <property type="match status" value="1"/>
</dbReference>
<dbReference type="AlphaFoldDB" id="A0A371HW28"/>
<name>A0A371HW28_MUCPR</name>
<evidence type="ECO:0000313" key="2">
    <source>
        <dbReference type="Proteomes" id="UP000257109"/>
    </source>
</evidence>
<protein>
    <submittedName>
        <fullName evidence="1">Uncharacterized protein</fullName>
    </submittedName>
</protein>
<gene>
    <name evidence="1" type="ORF">CR513_08961</name>
</gene>
<dbReference type="EMBL" id="QJKJ01001571">
    <property type="protein sequence ID" value="RDY06989.1"/>
    <property type="molecule type" value="Genomic_DNA"/>
</dbReference>
<dbReference type="InterPro" id="IPR036397">
    <property type="entry name" value="RNaseH_sf"/>
</dbReference>
<evidence type="ECO:0000313" key="1">
    <source>
        <dbReference type="EMBL" id="RDY06989.1"/>
    </source>
</evidence>